<dbReference type="GO" id="GO:0005689">
    <property type="term" value="C:U12-type spliceosomal complex"/>
    <property type="evidence" value="ECO:0007669"/>
    <property type="project" value="TreeGrafter"/>
</dbReference>
<feature type="region of interest" description="Disordered" evidence="1">
    <location>
        <begin position="1"/>
        <end position="26"/>
    </location>
</feature>
<evidence type="ECO:0000259" key="2">
    <source>
        <dbReference type="Pfam" id="PF18036"/>
    </source>
</evidence>
<feature type="compositionally biased region" description="Low complexity" evidence="1">
    <location>
        <begin position="10"/>
        <end position="26"/>
    </location>
</feature>
<dbReference type="InterPro" id="IPR039690">
    <property type="entry name" value="SNRNP25"/>
</dbReference>
<dbReference type="Pfam" id="PF18036">
    <property type="entry name" value="Ubiquitin_4"/>
    <property type="match status" value="1"/>
</dbReference>
<dbReference type="CDD" id="cd17058">
    <property type="entry name" value="Ubl_SNRNP25"/>
    <property type="match status" value="1"/>
</dbReference>
<keyword evidence="4" id="KW-1185">Reference proteome</keyword>
<organism evidence="3 4">
    <name type="scientific">Armadillidium nasatum</name>
    <dbReference type="NCBI Taxonomy" id="96803"/>
    <lineage>
        <taxon>Eukaryota</taxon>
        <taxon>Metazoa</taxon>
        <taxon>Ecdysozoa</taxon>
        <taxon>Arthropoda</taxon>
        <taxon>Crustacea</taxon>
        <taxon>Multicrustacea</taxon>
        <taxon>Malacostraca</taxon>
        <taxon>Eumalacostraca</taxon>
        <taxon>Peracarida</taxon>
        <taxon>Isopoda</taxon>
        <taxon>Oniscidea</taxon>
        <taxon>Crinocheta</taxon>
        <taxon>Armadillidiidae</taxon>
        <taxon>Armadillidium</taxon>
    </lineage>
</organism>
<dbReference type="InterPro" id="IPR040610">
    <property type="entry name" value="SNRNP25_ubiquitin"/>
</dbReference>
<comment type="caution">
    <text evidence="3">The sequence shown here is derived from an EMBL/GenBank/DDBJ whole genome shotgun (WGS) entry which is preliminary data.</text>
</comment>
<protein>
    <submittedName>
        <fullName evidence="3">U11/U12 small nuclear ribonucleoprotein</fullName>
    </submittedName>
</protein>
<keyword evidence="3" id="KW-0687">Ribonucleoprotein</keyword>
<dbReference type="AlphaFoldDB" id="A0A5N5SUU0"/>
<dbReference type="InterPro" id="IPR029071">
    <property type="entry name" value="Ubiquitin-like_domsf"/>
</dbReference>
<dbReference type="PANTHER" id="PTHR14942">
    <property type="entry name" value="U11/U12 SMALL NUCLEAR RIBONUCLEOPROTEIN 25 KDA PROTEIN"/>
    <property type="match status" value="1"/>
</dbReference>
<evidence type="ECO:0000313" key="3">
    <source>
        <dbReference type="EMBL" id="KAB7496440.1"/>
    </source>
</evidence>
<feature type="domain" description="SNRNP25 ubiquitin-like" evidence="2">
    <location>
        <begin position="73"/>
        <end position="146"/>
    </location>
</feature>
<dbReference type="SUPFAM" id="SSF54236">
    <property type="entry name" value="Ubiquitin-like"/>
    <property type="match status" value="1"/>
</dbReference>
<proteinExistence type="predicted"/>
<evidence type="ECO:0000313" key="4">
    <source>
        <dbReference type="Proteomes" id="UP000326759"/>
    </source>
</evidence>
<dbReference type="PANTHER" id="PTHR14942:SF0">
    <property type="entry name" value="U11_U12 SMALL NUCLEAR RIBONUCLEOPROTEIN 25 KDA PROTEIN"/>
    <property type="match status" value="1"/>
</dbReference>
<dbReference type="Proteomes" id="UP000326759">
    <property type="component" value="Unassembled WGS sequence"/>
</dbReference>
<sequence>MAEGEEYSDSKMNNSVSNKCSSSDSMSHPELIRLFQQTLKQMVINDPLLKGLHEQVTLEEVEAVLALERGQAITILVERNNGEPWRVVVSQNSTLYQFKLALKHHAALHLARQGHNKKLSWKHIWRIYDLSFNGTRITDDNRKLINPLLNGETV</sequence>
<accession>A0A5N5SUU0</accession>
<dbReference type="OrthoDB" id="6346080at2759"/>
<dbReference type="EMBL" id="SEYY01021359">
    <property type="protein sequence ID" value="KAB7496440.1"/>
    <property type="molecule type" value="Genomic_DNA"/>
</dbReference>
<reference evidence="3 4" key="1">
    <citation type="journal article" date="2019" name="PLoS Biol.">
        <title>Sex chromosomes control vertical transmission of feminizing Wolbachia symbionts in an isopod.</title>
        <authorList>
            <person name="Becking T."/>
            <person name="Chebbi M.A."/>
            <person name="Giraud I."/>
            <person name="Moumen B."/>
            <person name="Laverre T."/>
            <person name="Caubet Y."/>
            <person name="Peccoud J."/>
            <person name="Gilbert C."/>
            <person name="Cordaux R."/>
        </authorList>
    </citation>
    <scope>NUCLEOTIDE SEQUENCE [LARGE SCALE GENOMIC DNA]</scope>
    <source>
        <strain evidence="3">ANa2</strain>
        <tissue evidence="3">Whole body excluding digestive tract and cuticle</tissue>
    </source>
</reference>
<evidence type="ECO:0000256" key="1">
    <source>
        <dbReference type="SAM" id="MobiDB-lite"/>
    </source>
</evidence>
<gene>
    <name evidence="3" type="primary">SNRNP25</name>
    <name evidence="3" type="ORF">Anas_03028</name>
</gene>
<dbReference type="GO" id="GO:0000398">
    <property type="term" value="P:mRNA splicing, via spliceosome"/>
    <property type="evidence" value="ECO:0007669"/>
    <property type="project" value="InterPro"/>
</dbReference>
<name>A0A5N5SUU0_9CRUS</name>
<dbReference type="Gene3D" id="3.10.20.90">
    <property type="entry name" value="Phosphatidylinositol 3-kinase Catalytic Subunit, Chain A, domain 1"/>
    <property type="match status" value="1"/>
</dbReference>